<sequence>MRAISLCLLGCVGMTFAATPPKSTPPVAQVWIDLATYSGSMMPAGMGSVGGLLGGMFGASKGANSFGNTQGALAGRWMDVTLSTRKNPSLQGGVQKVPQGSQLAPQLSLFSPQEGKPVPLTESEEETPAPEFQRPKGKVLLYWGCGSEVRKGQPRVLDMATADMADFARVFQSRRATTRGTHSSPGRPIWPNKSDSRMIPDGASLQGEHELSGDGVPEGFKFNLDAQHDLMPAIDLKQRDEGLAVVFNWQTMPQARAWFMASMSMKNQDEMVFWTSSELPDAGFGLLDYQPNAAIDRWLKEKVLLPAQSTECKAPKEALGQGMLRLIAYGDELNLAYPPRPKDPKAVWNPQWAAKIRLKSMATSMVGMLGMEQAPGERPPQDKPKSPDAVDLLKGIFGL</sequence>
<evidence type="ECO:0000256" key="1">
    <source>
        <dbReference type="SAM" id="MobiDB-lite"/>
    </source>
</evidence>
<organism evidence="3 4">
    <name type="scientific">Iodobacter arcticus</name>
    <dbReference type="NCBI Taxonomy" id="590593"/>
    <lineage>
        <taxon>Bacteria</taxon>
        <taxon>Pseudomonadati</taxon>
        <taxon>Pseudomonadota</taxon>
        <taxon>Betaproteobacteria</taxon>
        <taxon>Neisseriales</taxon>
        <taxon>Chitinibacteraceae</taxon>
        <taxon>Iodobacter</taxon>
    </lineage>
</organism>
<evidence type="ECO:0000256" key="2">
    <source>
        <dbReference type="SAM" id="SignalP"/>
    </source>
</evidence>
<dbReference type="RefSeq" id="WP_380186680.1">
    <property type="nucleotide sequence ID" value="NZ_JBHTBQ010000008.1"/>
</dbReference>
<accession>A0ABW2QUK2</accession>
<dbReference type="Proteomes" id="UP001596473">
    <property type="component" value="Unassembled WGS sequence"/>
</dbReference>
<proteinExistence type="predicted"/>
<evidence type="ECO:0000313" key="3">
    <source>
        <dbReference type="EMBL" id="MFC7419293.1"/>
    </source>
</evidence>
<keyword evidence="4" id="KW-1185">Reference proteome</keyword>
<feature type="compositionally biased region" description="Polar residues" evidence="1">
    <location>
        <begin position="175"/>
        <end position="184"/>
    </location>
</feature>
<reference evidence="4" key="1">
    <citation type="journal article" date="2019" name="Int. J. Syst. Evol. Microbiol.">
        <title>The Global Catalogue of Microorganisms (GCM) 10K type strain sequencing project: providing services to taxonomists for standard genome sequencing and annotation.</title>
        <authorList>
            <consortium name="The Broad Institute Genomics Platform"/>
            <consortium name="The Broad Institute Genome Sequencing Center for Infectious Disease"/>
            <person name="Wu L."/>
            <person name="Ma J."/>
        </authorList>
    </citation>
    <scope>NUCLEOTIDE SEQUENCE [LARGE SCALE GENOMIC DNA]</scope>
    <source>
        <strain evidence="4">CCUG 62945</strain>
    </source>
</reference>
<dbReference type="EMBL" id="JBHTBQ010000008">
    <property type="protein sequence ID" value="MFC7419293.1"/>
    <property type="molecule type" value="Genomic_DNA"/>
</dbReference>
<gene>
    <name evidence="3" type="ORF">ACFQNF_05320</name>
</gene>
<keyword evidence="2" id="KW-0732">Signal</keyword>
<feature type="chain" id="PRO_5046793210" evidence="2">
    <location>
        <begin position="18"/>
        <end position="399"/>
    </location>
</feature>
<name>A0ABW2QUK2_9NEIS</name>
<comment type="caution">
    <text evidence="3">The sequence shown here is derived from an EMBL/GenBank/DDBJ whole genome shotgun (WGS) entry which is preliminary data.</text>
</comment>
<protein>
    <submittedName>
        <fullName evidence="3">Uncharacterized protein</fullName>
    </submittedName>
</protein>
<evidence type="ECO:0000313" key="4">
    <source>
        <dbReference type="Proteomes" id="UP001596473"/>
    </source>
</evidence>
<feature type="region of interest" description="Disordered" evidence="1">
    <location>
        <begin position="106"/>
        <end position="132"/>
    </location>
</feature>
<feature type="signal peptide" evidence="2">
    <location>
        <begin position="1"/>
        <end position="17"/>
    </location>
</feature>
<feature type="region of interest" description="Disordered" evidence="1">
    <location>
        <begin position="175"/>
        <end position="196"/>
    </location>
</feature>